<keyword evidence="3" id="KW-0067">ATP-binding</keyword>
<evidence type="ECO:0000313" key="3">
    <source>
        <dbReference type="EMBL" id="QEJ98017.1"/>
    </source>
</evidence>
<evidence type="ECO:0000259" key="1">
    <source>
        <dbReference type="PROSITE" id="PS51192"/>
    </source>
</evidence>
<name>A0A0B7GYF7_TREPH</name>
<organism evidence="2 4">
    <name type="scientific">Treponema phagedenis</name>
    <dbReference type="NCBI Taxonomy" id="162"/>
    <lineage>
        <taxon>Bacteria</taxon>
        <taxon>Pseudomonadati</taxon>
        <taxon>Spirochaetota</taxon>
        <taxon>Spirochaetia</taxon>
        <taxon>Spirochaetales</taxon>
        <taxon>Treponemataceae</taxon>
        <taxon>Treponema</taxon>
    </lineage>
</organism>
<dbReference type="GO" id="GO:0004386">
    <property type="term" value="F:helicase activity"/>
    <property type="evidence" value="ECO:0007669"/>
    <property type="project" value="UniProtKB-KW"/>
</dbReference>
<dbReference type="Proteomes" id="UP000323594">
    <property type="component" value="Chromosome"/>
</dbReference>
<sequence length="672" mass="79242">MEGYNEIASLSSLKKFNEVVQKITLWSKDNPIILNDEEKSFLLSCALILLKNYDSDKRYKSYAEFAYYIILKYSLITDDYTPLYDFSINFGFYPIAKSLVEKQKLKLNSIINYNVHAQMEDEYSYHGIIETYDQKKIRESILESKNNEVSYIAPTSYGKSSLIIDDIRKYLESRKFIAIIVPTKSLLLQTFRTVKKENFGRKIILHDEMYEKEDKFISVLTQERALRLLLKNPSLYFDALYIDEAHNLFTKDSRTILLSRLIRVNKKRNAKQNVMYLSPLISDSGNLKFDSEQDIFEHKIDFNIKEPEIYEFSIDTRIEKYNRFINKFYTLGKEENYLNYIQKTLKNKNFFFLMAPRKIEMFASDLYQNISNDIKNDNLIAEVIKSLKKYVHKDFYGIQYLEKGIVYLHGKVPDNIKEYLEFKFQTVPNIRFLVANNVILEGINLPIDNLYILSTHRLSSAKITNLIGRVNRLNMIFDSSNNDFSLLLPTVHFVNTTKYARKNSNMKGKIMQLRTGRFSDIIENPLLDKFDATKLEREDEPDSKQKKTFEKIIEEEKFVLDDNHTSDIHVLKRKMIELGMNTIYDLSDQICELLLSRIKSINSTIEKDFMSVIHKIFVEGLGNSIIDDEFARLKNEFIISHYEHFITSSKKKSLKENINYILSYFEKKKKIR</sequence>
<dbReference type="RefSeq" id="WP_052335786.1">
    <property type="nucleotide sequence ID" value="NZ_CDNC01000034.1"/>
</dbReference>
<dbReference type="Proteomes" id="UP000042527">
    <property type="component" value="Unassembled WGS sequence"/>
</dbReference>
<dbReference type="InterPro" id="IPR014001">
    <property type="entry name" value="Helicase_ATP-bd"/>
</dbReference>
<protein>
    <submittedName>
        <fullName evidence="3">DEAD/DEAH box helicase</fullName>
    </submittedName>
</protein>
<dbReference type="SUPFAM" id="SSF52540">
    <property type="entry name" value="P-loop containing nucleoside triphosphate hydrolases"/>
    <property type="match status" value="1"/>
</dbReference>
<keyword evidence="4" id="KW-1185">Reference proteome</keyword>
<dbReference type="EMBL" id="CP042817">
    <property type="protein sequence ID" value="QEJ98017.1"/>
    <property type="molecule type" value="Genomic_DNA"/>
</dbReference>
<evidence type="ECO:0000313" key="4">
    <source>
        <dbReference type="Proteomes" id="UP000042527"/>
    </source>
</evidence>
<accession>A0A0B7GYF7</accession>
<evidence type="ECO:0000313" key="5">
    <source>
        <dbReference type="Proteomes" id="UP000323594"/>
    </source>
</evidence>
<dbReference type="Gene3D" id="3.40.50.300">
    <property type="entry name" value="P-loop containing nucleotide triphosphate hydrolases"/>
    <property type="match status" value="2"/>
</dbReference>
<reference evidence="4" key="1">
    <citation type="submission" date="2015-01" db="EMBL/GenBank/DDBJ databases">
        <authorList>
            <person name="Manzoor Shahid"/>
            <person name="Zubair Saima"/>
        </authorList>
    </citation>
    <scope>NUCLEOTIDE SEQUENCE [LARGE SCALE GENOMIC DNA]</scope>
    <source>
        <strain evidence="4">V1</strain>
    </source>
</reference>
<dbReference type="EMBL" id="CDNC01000034">
    <property type="protein sequence ID" value="CEM62662.1"/>
    <property type="molecule type" value="Genomic_DNA"/>
</dbReference>
<dbReference type="InterPro" id="IPR011545">
    <property type="entry name" value="DEAD/DEAH_box_helicase_dom"/>
</dbReference>
<feature type="domain" description="Helicase ATP-binding" evidence="1">
    <location>
        <begin position="140"/>
        <end position="280"/>
    </location>
</feature>
<keyword evidence="3" id="KW-0547">Nucleotide-binding</keyword>
<reference evidence="2" key="2">
    <citation type="submission" date="2015-01" db="EMBL/GenBank/DDBJ databases">
        <authorList>
            <person name="Xiang T."/>
            <person name="Song Y."/>
            <person name="Huang L."/>
            <person name="Wang B."/>
            <person name="Wu P."/>
        </authorList>
    </citation>
    <scope>NUCLEOTIDE SEQUENCE [LARGE SCALE GENOMIC DNA]</scope>
    <source>
        <strain evidence="2">V1</strain>
    </source>
</reference>
<keyword evidence="3" id="KW-0378">Hydrolase</keyword>
<dbReference type="GeneID" id="57752885"/>
<dbReference type="GO" id="GO:0005524">
    <property type="term" value="F:ATP binding"/>
    <property type="evidence" value="ECO:0007669"/>
    <property type="project" value="InterPro"/>
</dbReference>
<dbReference type="AlphaFoldDB" id="A0A0B7GYF7"/>
<dbReference type="GO" id="GO:0003676">
    <property type="term" value="F:nucleic acid binding"/>
    <property type="evidence" value="ECO:0007669"/>
    <property type="project" value="InterPro"/>
</dbReference>
<reference evidence="3 5" key="3">
    <citation type="submission" date="2019-08" db="EMBL/GenBank/DDBJ databases">
        <authorList>
            <person name="Kuhnert P."/>
        </authorList>
    </citation>
    <scope>NUCLEOTIDE SEQUENCE [LARGE SCALE GENOMIC DNA]</scope>
    <source>
        <strain evidence="3 5">B36.5</strain>
    </source>
</reference>
<dbReference type="OrthoDB" id="9815222at2"/>
<dbReference type="InterPro" id="IPR027417">
    <property type="entry name" value="P-loop_NTPase"/>
</dbReference>
<keyword evidence="3" id="KW-0347">Helicase</keyword>
<proteinExistence type="predicted"/>
<gene>
    <name evidence="3" type="ORF">FUT82_08420</name>
    <name evidence="2" type="ORF">TPHV1_40165</name>
</gene>
<dbReference type="PROSITE" id="PS51192">
    <property type="entry name" value="HELICASE_ATP_BIND_1"/>
    <property type="match status" value="1"/>
</dbReference>
<dbReference type="Pfam" id="PF00270">
    <property type="entry name" value="DEAD"/>
    <property type="match status" value="1"/>
</dbReference>
<dbReference type="SMART" id="SM00487">
    <property type="entry name" value="DEXDc"/>
    <property type="match status" value="1"/>
</dbReference>
<evidence type="ECO:0000313" key="2">
    <source>
        <dbReference type="EMBL" id="CEM62662.1"/>
    </source>
</evidence>